<dbReference type="InterPro" id="IPR023210">
    <property type="entry name" value="NADP_OxRdtase_dom"/>
</dbReference>
<name>A0A1T2X6V0_9BACL</name>
<dbReference type="Proteomes" id="UP000190188">
    <property type="component" value="Unassembled WGS sequence"/>
</dbReference>
<dbReference type="PANTHER" id="PTHR43364:SF4">
    <property type="entry name" value="NAD(P)-LINKED OXIDOREDUCTASE SUPERFAMILY PROTEIN"/>
    <property type="match status" value="1"/>
</dbReference>
<gene>
    <name evidence="3" type="ORF">BVG16_19910</name>
</gene>
<dbReference type="Gene3D" id="3.20.20.100">
    <property type="entry name" value="NADP-dependent oxidoreductase domain"/>
    <property type="match status" value="1"/>
</dbReference>
<evidence type="ECO:0000256" key="1">
    <source>
        <dbReference type="ARBA" id="ARBA00023002"/>
    </source>
</evidence>
<dbReference type="CDD" id="cd19082">
    <property type="entry name" value="AKR_AKR10A1_2"/>
    <property type="match status" value="1"/>
</dbReference>
<dbReference type="Pfam" id="PF00248">
    <property type="entry name" value="Aldo_ket_red"/>
    <property type="match status" value="1"/>
</dbReference>
<feature type="domain" description="NADP-dependent oxidoreductase" evidence="2">
    <location>
        <begin position="25"/>
        <end position="304"/>
    </location>
</feature>
<dbReference type="GO" id="GO:0005829">
    <property type="term" value="C:cytosol"/>
    <property type="evidence" value="ECO:0007669"/>
    <property type="project" value="TreeGrafter"/>
</dbReference>
<dbReference type="EMBL" id="MSZX01000008">
    <property type="protein sequence ID" value="OPA75608.1"/>
    <property type="molecule type" value="Genomic_DNA"/>
</dbReference>
<comment type="caution">
    <text evidence="3">The sequence shown here is derived from an EMBL/GenBank/DDBJ whole genome shotgun (WGS) entry which is preliminary data.</text>
</comment>
<dbReference type="STRING" id="1324314.BVG16_19910"/>
<organism evidence="3 4">
    <name type="scientific">Paenibacillus selenitireducens</name>
    <dbReference type="NCBI Taxonomy" id="1324314"/>
    <lineage>
        <taxon>Bacteria</taxon>
        <taxon>Bacillati</taxon>
        <taxon>Bacillota</taxon>
        <taxon>Bacilli</taxon>
        <taxon>Bacillales</taxon>
        <taxon>Paenibacillaceae</taxon>
        <taxon>Paenibacillus</taxon>
    </lineage>
</organism>
<keyword evidence="4" id="KW-1185">Reference proteome</keyword>
<dbReference type="SUPFAM" id="SSF51430">
    <property type="entry name" value="NAD(P)-linked oxidoreductase"/>
    <property type="match status" value="1"/>
</dbReference>
<keyword evidence="1" id="KW-0560">Oxidoreductase</keyword>
<evidence type="ECO:0000313" key="4">
    <source>
        <dbReference type="Proteomes" id="UP000190188"/>
    </source>
</evidence>
<proteinExistence type="predicted"/>
<protein>
    <submittedName>
        <fullName evidence="3">Aldo/keto reductase</fullName>
    </submittedName>
</protein>
<dbReference type="AlphaFoldDB" id="A0A1T2X6V0"/>
<dbReference type="InterPro" id="IPR036812">
    <property type="entry name" value="NAD(P)_OxRdtase_dom_sf"/>
</dbReference>
<evidence type="ECO:0000313" key="3">
    <source>
        <dbReference type="EMBL" id="OPA75608.1"/>
    </source>
</evidence>
<dbReference type="InterPro" id="IPR050523">
    <property type="entry name" value="AKR_Detox_Biosynth"/>
</dbReference>
<dbReference type="GO" id="GO:0016491">
    <property type="term" value="F:oxidoreductase activity"/>
    <property type="evidence" value="ECO:0007669"/>
    <property type="project" value="UniProtKB-KW"/>
</dbReference>
<dbReference type="PANTHER" id="PTHR43364">
    <property type="entry name" value="NADH-SPECIFIC METHYLGLYOXAL REDUCTASE-RELATED"/>
    <property type="match status" value="1"/>
</dbReference>
<reference evidence="3 4" key="1">
    <citation type="submission" date="2017-01" db="EMBL/GenBank/DDBJ databases">
        <title>Genome analysis of Paenibacillus selenitrireducens ES3-24.</title>
        <authorList>
            <person name="Xu D."/>
            <person name="Yao R."/>
            <person name="Zheng S."/>
        </authorList>
    </citation>
    <scope>NUCLEOTIDE SEQUENCE [LARGE SCALE GENOMIC DNA]</scope>
    <source>
        <strain evidence="3 4">ES3-24</strain>
    </source>
</reference>
<sequence length="310" mass="34784">MKSLSFAGLKNDVSSLIMGSDFFTPETFEEVCRVLDGYAAIGGNTIDTAFIYCGGKSEQAIGMWIEERKNRDQINIWTKGAHPNEDGSRVNKAAIHEELMISLDRLRTDRTDLYALHRDDTSVPVGAILEALNEHVEAGRIGIFGASNWTTARLEEANCYAEDHGLRGFSFSSPNLSLAKAIEPYWANCISLDEESLAWHERSELPLLSWSAQARGFFTGRFTRDDRSNEDLVRVFYNDENWERYHRAEQLAAEKGVTTIQIALAYVLNQSFPTGAIIGPRNDAELKSCLEATELVLTPAEIRWLDLRAL</sequence>
<dbReference type="OrthoDB" id="9773828at2"/>
<accession>A0A1T2X6V0</accession>
<dbReference type="RefSeq" id="WP_078500867.1">
    <property type="nucleotide sequence ID" value="NZ_MSZX01000008.1"/>
</dbReference>
<evidence type="ECO:0000259" key="2">
    <source>
        <dbReference type="Pfam" id="PF00248"/>
    </source>
</evidence>